<accession>A0AAN9JM25</accession>
<dbReference type="Pfam" id="PF22124">
    <property type="entry name" value="Glyco_hydro_95_cat"/>
    <property type="match status" value="1"/>
</dbReference>
<dbReference type="AlphaFoldDB" id="A0AAN9JM25"/>
<gene>
    <name evidence="2" type="ORF">RJT34_12592</name>
</gene>
<reference evidence="2 3" key="1">
    <citation type="submission" date="2024-01" db="EMBL/GenBank/DDBJ databases">
        <title>The genomes of 5 underutilized Papilionoideae crops provide insights into root nodulation and disease resistance.</title>
        <authorList>
            <person name="Yuan L."/>
        </authorList>
    </citation>
    <scope>NUCLEOTIDE SEQUENCE [LARGE SCALE GENOMIC DNA]</scope>
    <source>
        <strain evidence="2">LY-2023</strain>
        <tissue evidence="2">Leaf</tissue>
    </source>
</reference>
<sequence>MDIAITNEAFSTFLSAAEIENGFGCGRQVNDFKDLDMRHRHLSHLFGLFLGYTITLKETPALFEAAQEDFINEVYKLDQCLLISCVLASWDSQD</sequence>
<dbReference type="GO" id="GO:0005975">
    <property type="term" value="P:carbohydrate metabolic process"/>
    <property type="evidence" value="ECO:0007669"/>
    <property type="project" value="InterPro"/>
</dbReference>
<dbReference type="EMBL" id="JAYKXN010000003">
    <property type="protein sequence ID" value="KAK7301720.1"/>
    <property type="molecule type" value="Genomic_DNA"/>
</dbReference>
<name>A0AAN9JM25_CLITE</name>
<proteinExistence type="predicted"/>
<evidence type="ECO:0000313" key="3">
    <source>
        <dbReference type="Proteomes" id="UP001359559"/>
    </source>
</evidence>
<dbReference type="InterPro" id="IPR012341">
    <property type="entry name" value="6hp_glycosidase-like_sf"/>
</dbReference>
<dbReference type="Gene3D" id="1.50.10.10">
    <property type="match status" value="1"/>
</dbReference>
<feature type="domain" description="Glycosyl hydrolase family 95 catalytic" evidence="1">
    <location>
        <begin position="30"/>
        <end position="69"/>
    </location>
</feature>
<evidence type="ECO:0000259" key="1">
    <source>
        <dbReference type="Pfam" id="PF22124"/>
    </source>
</evidence>
<dbReference type="Proteomes" id="UP001359559">
    <property type="component" value="Unassembled WGS sequence"/>
</dbReference>
<comment type="caution">
    <text evidence="2">The sequence shown here is derived from an EMBL/GenBank/DDBJ whole genome shotgun (WGS) entry which is preliminary data.</text>
</comment>
<dbReference type="InterPro" id="IPR054363">
    <property type="entry name" value="GH95_cat"/>
</dbReference>
<evidence type="ECO:0000313" key="2">
    <source>
        <dbReference type="EMBL" id="KAK7301720.1"/>
    </source>
</evidence>
<keyword evidence="3" id="KW-1185">Reference proteome</keyword>
<protein>
    <recommendedName>
        <fullName evidence="1">Glycosyl hydrolase family 95 catalytic domain-containing protein</fullName>
    </recommendedName>
</protein>
<organism evidence="2 3">
    <name type="scientific">Clitoria ternatea</name>
    <name type="common">Butterfly pea</name>
    <dbReference type="NCBI Taxonomy" id="43366"/>
    <lineage>
        <taxon>Eukaryota</taxon>
        <taxon>Viridiplantae</taxon>
        <taxon>Streptophyta</taxon>
        <taxon>Embryophyta</taxon>
        <taxon>Tracheophyta</taxon>
        <taxon>Spermatophyta</taxon>
        <taxon>Magnoliopsida</taxon>
        <taxon>eudicotyledons</taxon>
        <taxon>Gunneridae</taxon>
        <taxon>Pentapetalae</taxon>
        <taxon>rosids</taxon>
        <taxon>fabids</taxon>
        <taxon>Fabales</taxon>
        <taxon>Fabaceae</taxon>
        <taxon>Papilionoideae</taxon>
        <taxon>50 kb inversion clade</taxon>
        <taxon>NPAAA clade</taxon>
        <taxon>indigoferoid/millettioid clade</taxon>
        <taxon>Phaseoleae</taxon>
        <taxon>Clitoria</taxon>
    </lineage>
</organism>